<dbReference type="SUPFAM" id="SSF56059">
    <property type="entry name" value="Glutathione synthetase ATP-binding domain-like"/>
    <property type="match status" value="1"/>
</dbReference>
<feature type="domain" description="ATP-grasp" evidence="4">
    <location>
        <begin position="147"/>
        <end position="377"/>
    </location>
</feature>
<dbReference type="PANTHER" id="PTHR46810:SF1">
    <property type="entry name" value="INACTIVE POLYGLYCYLASE TTLL10"/>
    <property type="match status" value="1"/>
</dbReference>
<sequence length="650" mass="72538">MRYGYIESMCKFLIIMTVKRTDTGKSVDQDVKDDGSKQPKKDNGGKKSPATRVPKLPACSLPANMVPTFFVGGAPLVALGWKRTTDKYDERFRLKWVECKTRINYGGFKEGEQLVNHIPNCNLLTNKLGLLNSLQEYERVTLSTKGRPPRLRFSDFVPETYRLDEKNDRELFLNTYKDGETWICKPTGMNQGKGIFLLRSQEEITKLLEEREQKKEKMSKTRTRPLMTRLVQRYIENPLLLDGRKFDIRAYMLIASTVPFLVLYQKGYVRLSCNKYIHDDNNLTTHLTNQFIQKKDPNYKEKQMQKIMIHLFNSVKHKLQARTGFFDLYGLDFMVDTDMKIWLIEVNINPALHINCEALKEVIPGVVEENLAIECFEKTKKNLPLMPLQSLNNFTVLYCGTRPFCVAPRQTRSVSPVKENSLAKTNSLSFSTAQPRRTMSPVRTMHRMTTQSTPVVSGANSNKVEASSNSEQSAGAVPKSASVAKSAVQRSQNLSTDESVKLKMTHTDAATVATAGNSTAQTSSTRSSNTTTTSSQSKPISSVTTLPNIAKSNTSSTSVSMATSSISMPTNVVTQSSISKTSPTVSTSSAAKSANTTKTSKLSDLGVSLSIPTSNTAIVLKPAVVTPNYDLETTLSFKRSRDRDRPERGN</sequence>
<feature type="coiled-coil region" evidence="2">
    <location>
        <begin position="197"/>
        <end position="224"/>
    </location>
</feature>
<feature type="compositionally biased region" description="Polar residues" evidence="3">
    <location>
        <begin position="447"/>
        <end position="472"/>
    </location>
</feature>
<reference evidence="5 6" key="1">
    <citation type="submission" date="2022-12" db="EMBL/GenBank/DDBJ databases">
        <title>Chromosome-level genome of Tegillarca granosa.</title>
        <authorList>
            <person name="Kim J."/>
        </authorList>
    </citation>
    <scope>NUCLEOTIDE SEQUENCE [LARGE SCALE GENOMIC DNA]</scope>
    <source>
        <strain evidence="5">Teg-2019</strain>
        <tissue evidence="5">Adductor muscle</tissue>
    </source>
</reference>
<proteinExistence type="predicted"/>
<dbReference type="PROSITE" id="PS51221">
    <property type="entry name" value="TTL"/>
    <property type="match status" value="1"/>
</dbReference>
<keyword evidence="1" id="KW-0067">ATP-binding</keyword>
<accession>A0ABQ9FV23</accession>
<evidence type="ECO:0000259" key="4">
    <source>
        <dbReference type="PROSITE" id="PS50975"/>
    </source>
</evidence>
<keyword evidence="2" id="KW-0175">Coiled coil</keyword>
<protein>
    <recommendedName>
        <fullName evidence="4">ATP-grasp domain-containing protein</fullName>
    </recommendedName>
</protein>
<dbReference type="InterPro" id="IPR011761">
    <property type="entry name" value="ATP-grasp"/>
</dbReference>
<evidence type="ECO:0000313" key="5">
    <source>
        <dbReference type="EMBL" id="KAJ8321098.1"/>
    </source>
</evidence>
<dbReference type="Pfam" id="PF03133">
    <property type="entry name" value="TTL"/>
    <property type="match status" value="2"/>
</dbReference>
<comment type="caution">
    <text evidence="5">The sequence shown here is derived from an EMBL/GenBank/DDBJ whole genome shotgun (WGS) entry which is preliminary data.</text>
</comment>
<organism evidence="5 6">
    <name type="scientific">Tegillarca granosa</name>
    <name type="common">Malaysian cockle</name>
    <name type="synonym">Anadara granosa</name>
    <dbReference type="NCBI Taxonomy" id="220873"/>
    <lineage>
        <taxon>Eukaryota</taxon>
        <taxon>Metazoa</taxon>
        <taxon>Spiralia</taxon>
        <taxon>Lophotrochozoa</taxon>
        <taxon>Mollusca</taxon>
        <taxon>Bivalvia</taxon>
        <taxon>Autobranchia</taxon>
        <taxon>Pteriomorphia</taxon>
        <taxon>Arcoida</taxon>
        <taxon>Arcoidea</taxon>
        <taxon>Arcidae</taxon>
        <taxon>Tegillarca</taxon>
    </lineage>
</organism>
<keyword evidence="1" id="KW-0547">Nucleotide-binding</keyword>
<feature type="compositionally biased region" description="Low complexity" evidence="3">
    <location>
        <begin position="517"/>
        <end position="537"/>
    </location>
</feature>
<feature type="compositionally biased region" description="Polar residues" evidence="3">
    <location>
        <begin position="422"/>
        <end position="437"/>
    </location>
</feature>
<name>A0ABQ9FV23_TEGGR</name>
<feature type="region of interest" description="Disordered" evidence="3">
    <location>
        <begin position="415"/>
        <end position="601"/>
    </location>
</feature>
<keyword evidence="6" id="KW-1185">Reference proteome</keyword>
<feature type="compositionally biased region" description="Low complexity" evidence="3">
    <location>
        <begin position="552"/>
        <end position="567"/>
    </location>
</feature>
<dbReference type="EMBL" id="JARBDR010000141">
    <property type="protein sequence ID" value="KAJ8321098.1"/>
    <property type="molecule type" value="Genomic_DNA"/>
</dbReference>
<feature type="compositionally biased region" description="Low complexity" evidence="3">
    <location>
        <begin position="473"/>
        <end position="488"/>
    </location>
</feature>
<feature type="compositionally biased region" description="Polar residues" evidence="3">
    <location>
        <begin position="538"/>
        <end position="551"/>
    </location>
</feature>
<feature type="region of interest" description="Disordered" evidence="3">
    <location>
        <begin position="25"/>
        <end position="54"/>
    </location>
</feature>
<dbReference type="InterPro" id="IPR027752">
    <property type="entry name" value="TTLL10"/>
</dbReference>
<evidence type="ECO:0000313" key="6">
    <source>
        <dbReference type="Proteomes" id="UP001217089"/>
    </source>
</evidence>
<feature type="compositionally biased region" description="Basic and acidic residues" evidence="3">
    <location>
        <begin position="25"/>
        <end position="45"/>
    </location>
</feature>
<feature type="compositionally biased region" description="Low complexity" evidence="3">
    <location>
        <begin position="576"/>
        <end position="601"/>
    </location>
</feature>
<evidence type="ECO:0000256" key="3">
    <source>
        <dbReference type="SAM" id="MobiDB-lite"/>
    </source>
</evidence>
<gene>
    <name evidence="5" type="ORF">KUTeg_002685</name>
</gene>
<evidence type="ECO:0000256" key="1">
    <source>
        <dbReference type="PROSITE-ProRule" id="PRU00409"/>
    </source>
</evidence>
<dbReference type="InterPro" id="IPR004344">
    <property type="entry name" value="TTL/TTLL_fam"/>
</dbReference>
<dbReference type="PROSITE" id="PS50975">
    <property type="entry name" value="ATP_GRASP"/>
    <property type="match status" value="1"/>
</dbReference>
<dbReference type="Gene3D" id="3.30.470.20">
    <property type="entry name" value="ATP-grasp fold, B domain"/>
    <property type="match status" value="2"/>
</dbReference>
<evidence type="ECO:0000256" key="2">
    <source>
        <dbReference type="SAM" id="Coils"/>
    </source>
</evidence>
<dbReference type="PANTHER" id="PTHR46810">
    <property type="entry name" value="INACTIVE POLYGLYCYLASE TTLL10"/>
    <property type="match status" value="1"/>
</dbReference>
<dbReference type="Proteomes" id="UP001217089">
    <property type="component" value="Unassembled WGS sequence"/>
</dbReference>